<proteinExistence type="inferred from homology"/>
<dbReference type="PANTHER" id="PTHR13794:SF58">
    <property type="entry name" value="MITOCHONDRIAL ENOLASE SUPERFAMILY MEMBER 1"/>
    <property type="match status" value="1"/>
</dbReference>
<dbReference type="SUPFAM" id="SSF51604">
    <property type="entry name" value="Enolase C-terminal domain-like"/>
    <property type="match status" value="1"/>
</dbReference>
<reference evidence="10 11" key="1">
    <citation type="submission" date="2018-06" db="EMBL/GenBank/DDBJ databases">
        <title>Genomic Encyclopedia of Type Strains, Phase III (KMG-III): the genomes of soil and plant-associated and newly described type strains.</title>
        <authorList>
            <person name="Whitman W."/>
        </authorList>
    </citation>
    <scope>NUCLEOTIDE SEQUENCE [LARGE SCALE GENOMIC DNA]</scope>
    <source>
        <strain evidence="10 11">CECT 7646</strain>
    </source>
</reference>
<evidence type="ECO:0000259" key="9">
    <source>
        <dbReference type="SMART" id="SM00922"/>
    </source>
</evidence>
<keyword evidence="2" id="KW-0479">Metal-binding</keyword>
<dbReference type="PANTHER" id="PTHR13794">
    <property type="entry name" value="ENOLASE SUPERFAMILY, MANDELATE RACEMASE"/>
    <property type="match status" value="1"/>
</dbReference>
<dbReference type="Pfam" id="PF13378">
    <property type="entry name" value="MR_MLE_C"/>
    <property type="match status" value="1"/>
</dbReference>
<name>A0A318SJY1_9BURK</name>
<dbReference type="SFLD" id="SFLDG00179">
    <property type="entry name" value="mandelate_racemase"/>
    <property type="match status" value="1"/>
</dbReference>
<evidence type="ECO:0000256" key="8">
    <source>
        <dbReference type="ARBA" id="ARBA00074351"/>
    </source>
</evidence>
<protein>
    <recommendedName>
        <fullName evidence="8">L-rhamnonate dehydratase</fullName>
        <ecNumber evidence="7">4.2.1.90</ecNumber>
    </recommendedName>
</protein>
<dbReference type="InterPro" id="IPR013341">
    <property type="entry name" value="Mandelate_racemase_N_dom"/>
</dbReference>
<comment type="subunit">
    <text evidence="6">Homooctamer; tetramer of dimers.</text>
</comment>
<dbReference type="GO" id="GO:0000287">
    <property type="term" value="F:magnesium ion binding"/>
    <property type="evidence" value="ECO:0007669"/>
    <property type="project" value="TreeGrafter"/>
</dbReference>
<evidence type="ECO:0000256" key="4">
    <source>
        <dbReference type="ARBA" id="ARBA00023239"/>
    </source>
</evidence>
<dbReference type="InterPro" id="IPR029017">
    <property type="entry name" value="Enolase-like_N"/>
</dbReference>
<comment type="caution">
    <text evidence="10">The sequence shown here is derived from an EMBL/GenBank/DDBJ whole genome shotgun (WGS) entry which is preliminary data.</text>
</comment>
<dbReference type="InterPro" id="IPR034619">
    <property type="entry name" value="L-lyxonate_dehydratase"/>
</dbReference>
<dbReference type="EMBL" id="QJTC01000003">
    <property type="protein sequence ID" value="PYE79128.1"/>
    <property type="molecule type" value="Genomic_DNA"/>
</dbReference>
<dbReference type="FunFam" id="3.20.20.120:FF:000005">
    <property type="entry name" value="Putative L-rhamnonate dehydratase"/>
    <property type="match status" value="1"/>
</dbReference>
<keyword evidence="4" id="KW-0456">Lyase</keyword>
<dbReference type="InterPro" id="IPR036849">
    <property type="entry name" value="Enolase-like_C_sf"/>
</dbReference>
<dbReference type="GO" id="GO:0009063">
    <property type="term" value="P:amino acid catabolic process"/>
    <property type="evidence" value="ECO:0007669"/>
    <property type="project" value="InterPro"/>
</dbReference>
<keyword evidence="11" id="KW-1185">Reference proteome</keyword>
<dbReference type="Gene3D" id="3.20.20.120">
    <property type="entry name" value="Enolase-like C-terminal domain"/>
    <property type="match status" value="1"/>
</dbReference>
<dbReference type="InterPro" id="IPR029065">
    <property type="entry name" value="Enolase_C-like"/>
</dbReference>
<comment type="similarity">
    <text evidence="5">Belongs to the mandelate racemase/muconate lactonizing enzyme family. RhamD subfamily.</text>
</comment>
<evidence type="ECO:0000256" key="5">
    <source>
        <dbReference type="ARBA" id="ARBA00061339"/>
    </source>
</evidence>
<evidence type="ECO:0000313" key="10">
    <source>
        <dbReference type="EMBL" id="PYE79128.1"/>
    </source>
</evidence>
<keyword evidence="3" id="KW-0460">Magnesium</keyword>
<sequence length="395" mass="44646">MKISSVRARVFQWKGKTVPPQGNFCSNAMDLLYSPAESMSTFRFHSWTVVEIETDDGIVGLGNVALAPKIAKAIVDEYLAPLVLGQDPWDYEYLWQRMYRATHAWGRRGVTMAAISAVDLALWDILGKSVGKPVFKLLGGRTKEKIPCYYSKLYRTDLKAMQDEAQKFLDQGFKAFKMRFGYGPAHLQHGVRENIKSVEAVREVIGYDTDLMLECYMGWNLEYAKRMLPKLARFEPRWLEEPVIADDIDGYAELNAMNIIPISGGEHEFGLYGFKQLLDRKAVGVVQYDTNRVGGITAAHKINALCEAFSVPVIPHAGQMHNYHLTMSTLASPMAEYFPIFDVEVGNELFWYIFDGEPIAENGFLQLKDDVPGLGLSLKTEYLDQFDIVTVHDTL</sequence>
<dbReference type="GO" id="GO:0016052">
    <property type="term" value="P:carbohydrate catabolic process"/>
    <property type="evidence" value="ECO:0007669"/>
    <property type="project" value="TreeGrafter"/>
</dbReference>
<dbReference type="SMART" id="SM00922">
    <property type="entry name" value="MR_MLE"/>
    <property type="match status" value="1"/>
</dbReference>
<organism evidence="10 11">
    <name type="scientific">Xylophilus ampelinus</name>
    <dbReference type="NCBI Taxonomy" id="54067"/>
    <lineage>
        <taxon>Bacteria</taxon>
        <taxon>Pseudomonadati</taxon>
        <taxon>Pseudomonadota</taxon>
        <taxon>Betaproteobacteria</taxon>
        <taxon>Burkholderiales</taxon>
        <taxon>Xylophilus</taxon>
    </lineage>
</organism>
<dbReference type="PROSITE" id="PS00908">
    <property type="entry name" value="MR_MLE_1"/>
    <property type="match status" value="1"/>
</dbReference>
<dbReference type="AlphaFoldDB" id="A0A318SJY1"/>
<feature type="domain" description="Mandelate racemase/muconate lactonizing enzyme C-terminal" evidence="9">
    <location>
        <begin position="158"/>
        <end position="261"/>
    </location>
</feature>
<dbReference type="CDD" id="cd03327">
    <property type="entry name" value="MR_like_2"/>
    <property type="match status" value="1"/>
</dbReference>
<dbReference type="SFLD" id="SFLDS00001">
    <property type="entry name" value="Enolase"/>
    <property type="match status" value="1"/>
</dbReference>
<dbReference type="InterPro" id="IPR023444">
    <property type="entry name" value="L-Rhamnon_dehydrat"/>
</dbReference>
<evidence type="ECO:0000256" key="7">
    <source>
        <dbReference type="ARBA" id="ARBA00067087"/>
    </source>
</evidence>
<dbReference type="OrthoDB" id="8609034at2"/>
<dbReference type="Proteomes" id="UP000247540">
    <property type="component" value="Unassembled WGS sequence"/>
</dbReference>
<dbReference type="Gene3D" id="3.30.390.10">
    <property type="entry name" value="Enolase-like, N-terminal domain"/>
    <property type="match status" value="1"/>
</dbReference>
<dbReference type="GO" id="GO:0050032">
    <property type="term" value="F:L-rhamnonate dehydratase activity"/>
    <property type="evidence" value="ECO:0007669"/>
    <property type="project" value="UniProtKB-EC"/>
</dbReference>
<dbReference type="InterPro" id="IPR018110">
    <property type="entry name" value="Mandel_Rmase/mucon_lact_enz_CS"/>
</dbReference>
<dbReference type="InterPro" id="IPR013342">
    <property type="entry name" value="Mandelate_racemase_C"/>
</dbReference>
<dbReference type="InterPro" id="IPR046945">
    <property type="entry name" value="RHMD-like"/>
</dbReference>
<evidence type="ECO:0000256" key="2">
    <source>
        <dbReference type="ARBA" id="ARBA00022723"/>
    </source>
</evidence>
<evidence type="ECO:0000256" key="1">
    <source>
        <dbReference type="ARBA" id="ARBA00001946"/>
    </source>
</evidence>
<dbReference type="SUPFAM" id="SSF54826">
    <property type="entry name" value="Enolase N-terminal domain-like"/>
    <property type="match status" value="1"/>
</dbReference>
<accession>A0A318SJY1</accession>
<evidence type="ECO:0000256" key="3">
    <source>
        <dbReference type="ARBA" id="ARBA00022842"/>
    </source>
</evidence>
<gene>
    <name evidence="10" type="ORF">DFQ15_103116</name>
</gene>
<dbReference type="Pfam" id="PF02746">
    <property type="entry name" value="MR_MLE_N"/>
    <property type="match status" value="1"/>
</dbReference>
<dbReference type="SFLD" id="SFLDF00554">
    <property type="entry name" value="L-lyxonate_dehydratase"/>
    <property type="match status" value="1"/>
</dbReference>
<evidence type="ECO:0000313" key="11">
    <source>
        <dbReference type="Proteomes" id="UP000247540"/>
    </source>
</evidence>
<evidence type="ECO:0000256" key="6">
    <source>
        <dbReference type="ARBA" id="ARBA00063011"/>
    </source>
</evidence>
<dbReference type="EC" id="4.2.1.90" evidence="7"/>
<dbReference type="RefSeq" id="WP_110464640.1">
    <property type="nucleotide sequence ID" value="NZ_JAMOFZ010000003.1"/>
</dbReference>
<comment type="cofactor">
    <cofactor evidence="1">
        <name>Mg(2+)</name>
        <dbReference type="ChEBI" id="CHEBI:18420"/>
    </cofactor>
</comment>